<feature type="domain" description="DUF4378" evidence="2">
    <location>
        <begin position="480"/>
        <end position="541"/>
    </location>
</feature>
<dbReference type="PANTHER" id="PTHR33623">
    <property type="entry name" value="OS04G0572500 PROTEIN"/>
    <property type="match status" value="1"/>
</dbReference>
<evidence type="ECO:0000256" key="1">
    <source>
        <dbReference type="SAM" id="MobiDB-lite"/>
    </source>
</evidence>
<reference evidence="3" key="1">
    <citation type="journal article" date="2020" name="bioRxiv">
        <title>Hybrid origin of Populus tomentosa Carr. identified through genome sequencing and phylogenomic analysis.</title>
        <authorList>
            <person name="An X."/>
            <person name="Gao K."/>
            <person name="Chen Z."/>
            <person name="Li J."/>
            <person name="Yang X."/>
            <person name="Yang X."/>
            <person name="Zhou J."/>
            <person name="Guo T."/>
            <person name="Zhao T."/>
            <person name="Huang S."/>
            <person name="Miao D."/>
            <person name="Khan W.U."/>
            <person name="Rao P."/>
            <person name="Ye M."/>
            <person name="Lei B."/>
            <person name="Liao W."/>
            <person name="Wang J."/>
            <person name="Ji L."/>
            <person name="Li Y."/>
            <person name="Guo B."/>
            <person name="Mustafa N.S."/>
            <person name="Li S."/>
            <person name="Yun Q."/>
            <person name="Keller S.R."/>
            <person name="Mao J."/>
            <person name="Zhang R."/>
            <person name="Strauss S.H."/>
        </authorList>
    </citation>
    <scope>NUCLEOTIDE SEQUENCE</scope>
    <source>
        <strain evidence="3">GM15</strain>
        <tissue evidence="3">Leaf</tissue>
    </source>
</reference>
<proteinExistence type="predicted"/>
<feature type="compositionally biased region" description="Acidic residues" evidence="1">
    <location>
        <begin position="401"/>
        <end position="428"/>
    </location>
</feature>
<dbReference type="OrthoDB" id="1918879at2759"/>
<keyword evidence="4" id="KW-1185">Reference proteome</keyword>
<dbReference type="EMBL" id="JAAWWB010000012">
    <property type="protein sequence ID" value="KAG6769699.1"/>
    <property type="molecule type" value="Genomic_DNA"/>
</dbReference>
<feature type="compositionally biased region" description="Polar residues" evidence="1">
    <location>
        <begin position="279"/>
        <end position="296"/>
    </location>
</feature>
<evidence type="ECO:0000313" key="4">
    <source>
        <dbReference type="Proteomes" id="UP000886885"/>
    </source>
</evidence>
<comment type="caution">
    <text evidence="3">The sequence shown here is derived from an EMBL/GenBank/DDBJ whole genome shotgun (WGS) entry which is preliminary data.</text>
</comment>
<feature type="region of interest" description="Disordered" evidence="1">
    <location>
        <begin position="397"/>
        <end position="429"/>
    </location>
</feature>
<evidence type="ECO:0000313" key="3">
    <source>
        <dbReference type="EMBL" id="KAG6769699.1"/>
    </source>
</evidence>
<feature type="compositionally biased region" description="Acidic residues" evidence="1">
    <location>
        <begin position="343"/>
        <end position="359"/>
    </location>
</feature>
<feature type="region of interest" description="Disordered" evidence="1">
    <location>
        <begin position="279"/>
        <end position="359"/>
    </location>
</feature>
<evidence type="ECO:0000259" key="2">
    <source>
        <dbReference type="Pfam" id="PF14309"/>
    </source>
</evidence>
<dbReference type="AlphaFoldDB" id="A0A8X8CYD9"/>
<feature type="compositionally biased region" description="Acidic residues" evidence="1">
    <location>
        <begin position="318"/>
        <end position="331"/>
    </location>
</feature>
<gene>
    <name evidence="3" type="ORF">POTOM_025360</name>
</gene>
<sequence length="548" mass="63090">MAQKQLHELLQDDQEPFQLKNYIADRRCQLKKPSIPTTNLVQVKKRKPISQKHFCKNVCLFSFQNSPDPRKSPLFQCSPPKSPCKSPNAIFLHIPARTAALLLEAAVRVQKQSSSPKTKSQNNGFGLFGTLLKKLTHRNKTRNHEIRTGNHGGKVSVKEILRWNSSVGRGNLSNERDHCKQEQGQEVIMVDSSINEKCGCEMGFNSCCSSHIGRPSSEVWSEKSLDLDFDTSSSTSQSEEDQNIDHFVKKDIIDHGDFVSNDKQCFCDSPFHFVLQRSPSTGCRTPDFSSPVTSPSRRIFEGKESKEDVESLKKFKEQDEEEEKEEEEEDKEQCSPVSVLDPPFEDDDDGNDDHNEDDGFDLECSYAIVQRAKKQLLQKLRRFEKLADLDPVELERRMAEQEEEEEEEEEELSDLEEEEQRSEDDELISSDREKNIETFILEEIRSKSSFYLPRKIQRDMKRLISDLIVEEGGGNFFYRESMAKRICKRLESWKEVESNTIDMMVGQDFRRELDGWKGNREQVEETALEIELGIVGLLVEELSEELVA</sequence>
<dbReference type="InterPro" id="IPR025486">
    <property type="entry name" value="DUF4378"/>
</dbReference>
<dbReference type="Proteomes" id="UP000886885">
    <property type="component" value="Chromosome 6D"/>
</dbReference>
<protein>
    <recommendedName>
        <fullName evidence="2">DUF4378 domain-containing protein</fullName>
    </recommendedName>
</protein>
<dbReference type="PANTHER" id="PTHR33623:SF5">
    <property type="entry name" value="HISTONE-LYSINE N-METHYLTRANSFERASE SETD1B-LIKE PROTEIN"/>
    <property type="match status" value="1"/>
</dbReference>
<feature type="compositionally biased region" description="Basic and acidic residues" evidence="1">
    <location>
        <begin position="298"/>
        <end position="317"/>
    </location>
</feature>
<name>A0A8X8CYD9_POPTO</name>
<organism evidence="3 4">
    <name type="scientific">Populus tomentosa</name>
    <name type="common">Chinese white poplar</name>
    <dbReference type="NCBI Taxonomy" id="118781"/>
    <lineage>
        <taxon>Eukaryota</taxon>
        <taxon>Viridiplantae</taxon>
        <taxon>Streptophyta</taxon>
        <taxon>Embryophyta</taxon>
        <taxon>Tracheophyta</taxon>
        <taxon>Spermatophyta</taxon>
        <taxon>Magnoliopsida</taxon>
        <taxon>eudicotyledons</taxon>
        <taxon>Gunneridae</taxon>
        <taxon>Pentapetalae</taxon>
        <taxon>rosids</taxon>
        <taxon>fabids</taxon>
        <taxon>Malpighiales</taxon>
        <taxon>Salicaceae</taxon>
        <taxon>Saliceae</taxon>
        <taxon>Populus</taxon>
    </lineage>
</organism>
<dbReference type="Pfam" id="PF14309">
    <property type="entry name" value="DUF4378"/>
    <property type="match status" value="1"/>
</dbReference>
<accession>A0A8X8CYD9</accession>